<organism evidence="7 8">
    <name type="scientific">Symbiodinium necroappetens</name>
    <dbReference type="NCBI Taxonomy" id="1628268"/>
    <lineage>
        <taxon>Eukaryota</taxon>
        <taxon>Sar</taxon>
        <taxon>Alveolata</taxon>
        <taxon>Dinophyceae</taxon>
        <taxon>Suessiales</taxon>
        <taxon>Symbiodiniaceae</taxon>
        <taxon>Symbiodinium</taxon>
    </lineage>
</organism>
<feature type="transmembrane region" description="Helical" evidence="6">
    <location>
        <begin position="161"/>
        <end position="179"/>
    </location>
</feature>
<keyword evidence="4 6" id="KW-0472">Membrane</keyword>
<comment type="caution">
    <text evidence="7">The sequence shown here is derived from an EMBL/GenBank/DDBJ whole genome shotgun (WGS) entry which is preliminary data.</text>
</comment>
<evidence type="ECO:0000256" key="3">
    <source>
        <dbReference type="ARBA" id="ARBA00022989"/>
    </source>
</evidence>
<comment type="subcellular location">
    <subcellularLocation>
        <location evidence="1">Membrane</location>
        <topology evidence="1">Multi-pass membrane protein</topology>
    </subcellularLocation>
</comment>
<evidence type="ECO:0000256" key="4">
    <source>
        <dbReference type="ARBA" id="ARBA00023136"/>
    </source>
</evidence>
<feature type="region of interest" description="Disordered" evidence="5">
    <location>
        <begin position="677"/>
        <end position="696"/>
    </location>
</feature>
<dbReference type="InterPro" id="IPR050186">
    <property type="entry name" value="TPT_transporter"/>
</dbReference>
<name>A0A812TE44_9DINO</name>
<dbReference type="Proteomes" id="UP000601435">
    <property type="component" value="Unassembled WGS sequence"/>
</dbReference>
<dbReference type="AlphaFoldDB" id="A0A812TE44"/>
<feature type="transmembrane region" description="Helical" evidence="6">
    <location>
        <begin position="80"/>
        <end position="106"/>
    </location>
</feature>
<evidence type="ECO:0000256" key="1">
    <source>
        <dbReference type="ARBA" id="ARBA00004141"/>
    </source>
</evidence>
<dbReference type="PANTHER" id="PTHR11132">
    <property type="entry name" value="SOLUTE CARRIER FAMILY 35"/>
    <property type="match status" value="1"/>
</dbReference>
<evidence type="ECO:0000313" key="8">
    <source>
        <dbReference type="Proteomes" id="UP000601435"/>
    </source>
</evidence>
<protein>
    <submittedName>
        <fullName evidence="7">GFT1 protein</fullName>
    </submittedName>
</protein>
<keyword evidence="3 6" id="KW-1133">Transmembrane helix</keyword>
<sequence length="696" mass="75272">MARRFSLPATFSPTVDDPAVRATTLYMICSVGMVVANKEAATRLQAGTILLAMQQLATILVACVLHILGSKEIRGNMHEVIRWSPIAVLSGLILWTGMQALMYASLSTLTVIRNASPLILLGAERLMFGVPITKDAIISLTTILIGVVIYCSDDISTKEALGIFLVVLDAAFVCLDRLAQRYLLQEMPVSLSSSALVLVSNAVGLLFSVALLFYPMHTELHEVEWTPAGISWSIASCIGGAAIAYAGIGLSRNLSATAALVVTNIDKVLVLCYGVMMLGDHFDSTKLCGCTFALVGGTWHAWGRLRAGEEKKQELKTGPLSEELSPAGEADWTDRRKNQIAFDHIATWYFDVGDPYREALQRKLADVQPLASALELGSSTDLINCPDFYTFSAPYNSLANDEDHEIIQRLANSLRRGGYRPQDLFSLRICCAAEAEASSMQMAVAGCPGRSLEHVGAKPKPLQHVAPTFRLLSIILRFEPGRNYSTSAQRQRKSFAASLLQSRAAVAGRMISSPDWTPVLPRFRDQSSGLCNAADHSYTGRADALPLGALTSAGCKMMTPNLSGYEREAVLVRLGLDRGNAVDFLDFCRILGGDLSITIDPRASSLPEVPVGLASQELLRQVSSELQRNGALLEETFVCCNVWRQSKLGASGALRAAPPLGHKVRSKQTADVASNLEADHTQGNQNTAHSSRFTEA</sequence>
<feature type="transmembrane region" description="Helical" evidence="6">
    <location>
        <begin position="225"/>
        <end position="246"/>
    </location>
</feature>
<evidence type="ECO:0000256" key="6">
    <source>
        <dbReference type="SAM" id="Phobius"/>
    </source>
</evidence>
<reference evidence="7" key="1">
    <citation type="submission" date="2021-02" db="EMBL/GenBank/DDBJ databases">
        <authorList>
            <person name="Dougan E. K."/>
            <person name="Rhodes N."/>
            <person name="Thang M."/>
            <person name="Chan C."/>
        </authorList>
    </citation>
    <scope>NUCLEOTIDE SEQUENCE</scope>
</reference>
<gene>
    <name evidence="7" type="primary">GFT1</name>
    <name evidence="7" type="ORF">SNEC2469_LOCUS15178</name>
</gene>
<evidence type="ECO:0000256" key="2">
    <source>
        <dbReference type="ARBA" id="ARBA00022692"/>
    </source>
</evidence>
<dbReference type="GO" id="GO:0016020">
    <property type="term" value="C:membrane"/>
    <property type="evidence" value="ECO:0007669"/>
    <property type="project" value="UniProtKB-SubCell"/>
</dbReference>
<feature type="transmembrane region" description="Helical" evidence="6">
    <location>
        <begin position="49"/>
        <end position="68"/>
    </location>
</feature>
<feature type="transmembrane region" description="Helical" evidence="6">
    <location>
        <begin position="126"/>
        <end position="149"/>
    </location>
</feature>
<proteinExistence type="predicted"/>
<dbReference type="EMBL" id="CAJNJA010024587">
    <property type="protein sequence ID" value="CAE7528907.1"/>
    <property type="molecule type" value="Genomic_DNA"/>
</dbReference>
<accession>A0A812TE44</accession>
<keyword evidence="8" id="KW-1185">Reference proteome</keyword>
<evidence type="ECO:0000256" key="5">
    <source>
        <dbReference type="SAM" id="MobiDB-lite"/>
    </source>
</evidence>
<feature type="compositionally biased region" description="Polar residues" evidence="5">
    <location>
        <begin position="681"/>
        <end position="696"/>
    </location>
</feature>
<dbReference type="OrthoDB" id="417037at2759"/>
<keyword evidence="2 6" id="KW-0812">Transmembrane</keyword>
<feature type="transmembrane region" description="Helical" evidence="6">
    <location>
        <begin position="258"/>
        <end position="278"/>
    </location>
</feature>
<feature type="transmembrane region" description="Helical" evidence="6">
    <location>
        <begin position="191"/>
        <end position="213"/>
    </location>
</feature>
<evidence type="ECO:0000313" key="7">
    <source>
        <dbReference type="EMBL" id="CAE7528907.1"/>
    </source>
</evidence>